<feature type="transmembrane region" description="Helical" evidence="1">
    <location>
        <begin position="49"/>
        <end position="68"/>
    </location>
</feature>
<feature type="transmembrane region" description="Helical" evidence="1">
    <location>
        <begin position="12"/>
        <end position="37"/>
    </location>
</feature>
<accession>A0A0G0JAQ9</accession>
<dbReference type="AlphaFoldDB" id="A0A0G0JAQ9"/>
<organism evidence="2 3">
    <name type="scientific">Candidatus Roizmanbacteria bacterium GW2011_GWC2_37_13</name>
    <dbReference type="NCBI Taxonomy" id="1618486"/>
    <lineage>
        <taxon>Bacteria</taxon>
        <taxon>Candidatus Roizmaniibacteriota</taxon>
    </lineage>
</organism>
<evidence type="ECO:0000256" key="1">
    <source>
        <dbReference type="SAM" id="Phobius"/>
    </source>
</evidence>
<name>A0A0G0JAQ9_9BACT</name>
<evidence type="ECO:0000313" key="3">
    <source>
        <dbReference type="Proteomes" id="UP000034917"/>
    </source>
</evidence>
<dbReference type="EMBL" id="LBSV01000009">
    <property type="protein sequence ID" value="KKQ25336.1"/>
    <property type="molecule type" value="Genomic_DNA"/>
</dbReference>
<comment type="caution">
    <text evidence="2">The sequence shown here is derived from an EMBL/GenBank/DDBJ whole genome shotgun (WGS) entry which is preliminary data.</text>
</comment>
<gene>
    <name evidence="2" type="ORF">US40_C0009G0042</name>
</gene>
<protein>
    <submittedName>
        <fullName evidence="2">Uncharacterized protein</fullName>
    </submittedName>
</protein>
<keyword evidence="1" id="KW-1133">Transmembrane helix</keyword>
<proteinExistence type="predicted"/>
<keyword evidence="1" id="KW-0812">Transmembrane</keyword>
<dbReference type="Proteomes" id="UP000034917">
    <property type="component" value="Unassembled WGS sequence"/>
</dbReference>
<evidence type="ECO:0000313" key="2">
    <source>
        <dbReference type="EMBL" id="KKQ25336.1"/>
    </source>
</evidence>
<reference evidence="2 3" key="1">
    <citation type="journal article" date="2015" name="Nature">
        <title>rRNA introns, odd ribosomes, and small enigmatic genomes across a large radiation of phyla.</title>
        <authorList>
            <person name="Brown C.T."/>
            <person name="Hug L.A."/>
            <person name="Thomas B.C."/>
            <person name="Sharon I."/>
            <person name="Castelle C.J."/>
            <person name="Singh A."/>
            <person name="Wilkins M.J."/>
            <person name="Williams K.H."/>
            <person name="Banfield J.F."/>
        </authorList>
    </citation>
    <scope>NUCLEOTIDE SEQUENCE [LARGE SCALE GENOMIC DNA]</scope>
</reference>
<keyword evidence="1" id="KW-0472">Membrane</keyword>
<sequence length="71" mass="7134">MSKIPRLPPVEQSGLAFASILILSMGICGGPITGSLIAQSLKIAPETGAGLGLAAGLIPGIAMLFFAARQK</sequence>